<dbReference type="RefSeq" id="XP_007771521.1">
    <property type="nucleotide sequence ID" value="XM_007773331.1"/>
</dbReference>
<organism evidence="2 3">
    <name type="scientific">Coniophora puteana (strain RWD-64-598)</name>
    <name type="common">Brown rot fungus</name>
    <dbReference type="NCBI Taxonomy" id="741705"/>
    <lineage>
        <taxon>Eukaryota</taxon>
        <taxon>Fungi</taxon>
        <taxon>Dikarya</taxon>
        <taxon>Basidiomycota</taxon>
        <taxon>Agaricomycotina</taxon>
        <taxon>Agaricomycetes</taxon>
        <taxon>Agaricomycetidae</taxon>
        <taxon>Boletales</taxon>
        <taxon>Coniophorineae</taxon>
        <taxon>Coniophoraceae</taxon>
        <taxon>Coniophora</taxon>
    </lineage>
</organism>
<dbReference type="EMBL" id="JH711582">
    <property type="protein sequence ID" value="EIW78495.1"/>
    <property type="molecule type" value="Genomic_DNA"/>
</dbReference>
<protein>
    <submittedName>
        <fullName evidence="2">Uncharacterized protein</fullName>
    </submittedName>
</protein>
<feature type="compositionally biased region" description="Pro residues" evidence="1">
    <location>
        <begin position="332"/>
        <end position="345"/>
    </location>
</feature>
<dbReference type="OrthoDB" id="3259897at2759"/>
<comment type="caution">
    <text evidence="2">The sequence shown here is derived from an EMBL/GenBank/DDBJ whole genome shotgun (WGS) entry which is preliminary data.</text>
</comment>
<feature type="compositionally biased region" description="Low complexity" evidence="1">
    <location>
        <begin position="162"/>
        <end position="173"/>
    </location>
</feature>
<proteinExistence type="predicted"/>
<feature type="region of interest" description="Disordered" evidence="1">
    <location>
        <begin position="409"/>
        <end position="433"/>
    </location>
</feature>
<gene>
    <name evidence="2" type="ORF">CONPUDRAFT_167495</name>
</gene>
<feature type="region of interest" description="Disordered" evidence="1">
    <location>
        <begin position="162"/>
        <end position="185"/>
    </location>
</feature>
<dbReference type="AlphaFoldDB" id="A0A5M3MIM2"/>
<dbReference type="OMA" id="MLPAFDW"/>
<sequence>MAVRIRPRVRVDSAAPPSSFYLTPTRECPESPASQSPNHHVSHFRSLLLEMQVLSPSVKMVPQPGAEGLVSRPVFHDHDRVEGKVLLDPSCSQNGRLSISIEGAFEYRTVRTEEDEDSLSPNLPIDMRRHVFLSSSVVIPMSGANESRSSLREAFTVRRKGSSSSLRSSGSNGPRTCEFKFEIPRGSRPGEEMPPTFLVTSEVETSRKRRFVEKSEVAYKLIATWESTDGDDWAKLEAPISFCPDSDFQSLDGSVLEPSLWIEMPLKAERFIPFQCAITLPHPHTFSRSTSIPFYVVYKTSRNCPTLTCEIASDATITVALIRQVTITPQQPDLPPTPPETPPPNSDDTRKLLKRFGTPTNKPVKMRTRSRDEPFASASVTYKPLPGIPSESYSDTRTLFTRVCLGFPKRPRRQEGSEGQWQPNLPKGLHKDKIPLSRNMLPSVDWPGVSVKYYLDVSVLVGPDEVRARVPIRVL</sequence>
<dbReference type="Proteomes" id="UP000053558">
    <property type="component" value="Unassembled WGS sequence"/>
</dbReference>
<evidence type="ECO:0000313" key="3">
    <source>
        <dbReference type="Proteomes" id="UP000053558"/>
    </source>
</evidence>
<evidence type="ECO:0000313" key="2">
    <source>
        <dbReference type="EMBL" id="EIW78495.1"/>
    </source>
</evidence>
<accession>A0A5M3MIM2</accession>
<evidence type="ECO:0000256" key="1">
    <source>
        <dbReference type="SAM" id="MobiDB-lite"/>
    </source>
</evidence>
<dbReference type="GeneID" id="19205784"/>
<reference evidence="3" key="1">
    <citation type="journal article" date="2012" name="Science">
        <title>The Paleozoic origin of enzymatic lignin decomposition reconstructed from 31 fungal genomes.</title>
        <authorList>
            <person name="Floudas D."/>
            <person name="Binder M."/>
            <person name="Riley R."/>
            <person name="Barry K."/>
            <person name="Blanchette R.A."/>
            <person name="Henrissat B."/>
            <person name="Martinez A.T."/>
            <person name="Otillar R."/>
            <person name="Spatafora J.W."/>
            <person name="Yadav J.S."/>
            <person name="Aerts A."/>
            <person name="Benoit I."/>
            <person name="Boyd A."/>
            <person name="Carlson A."/>
            <person name="Copeland A."/>
            <person name="Coutinho P.M."/>
            <person name="de Vries R.P."/>
            <person name="Ferreira P."/>
            <person name="Findley K."/>
            <person name="Foster B."/>
            <person name="Gaskell J."/>
            <person name="Glotzer D."/>
            <person name="Gorecki P."/>
            <person name="Heitman J."/>
            <person name="Hesse C."/>
            <person name="Hori C."/>
            <person name="Igarashi K."/>
            <person name="Jurgens J.A."/>
            <person name="Kallen N."/>
            <person name="Kersten P."/>
            <person name="Kohler A."/>
            <person name="Kuees U."/>
            <person name="Kumar T.K.A."/>
            <person name="Kuo A."/>
            <person name="LaButti K."/>
            <person name="Larrondo L.F."/>
            <person name="Lindquist E."/>
            <person name="Ling A."/>
            <person name="Lombard V."/>
            <person name="Lucas S."/>
            <person name="Lundell T."/>
            <person name="Martin R."/>
            <person name="McLaughlin D.J."/>
            <person name="Morgenstern I."/>
            <person name="Morin E."/>
            <person name="Murat C."/>
            <person name="Nagy L.G."/>
            <person name="Nolan M."/>
            <person name="Ohm R.A."/>
            <person name="Patyshakuliyeva A."/>
            <person name="Rokas A."/>
            <person name="Ruiz-Duenas F.J."/>
            <person name="Sabat G."/>
            <person name="Salamov A."/>
            <person name="Samejima M."/>
            <person name="Schmutz J."/>
            <person name="Slot J.C."/>
            <person name="St John F."/>
            <person name="Stenlid J."/>
            <person name="Sun H."/>
            <person name="Sun S."/>
            <person name="Syed K."/>
            <person name="Tsang A."/>
            <person name="Wiebenga A."/>
            <person name="Young D."/>
            <person name="Pisabarro A."/>
            <person name="Eastwood D.C."/>
            <person name="Martin F."/>
            <person name="Cullen D."/>
            <person name="Grigoriev I.V."/>
            <person name="Hibbett D.S."/>
        </authorList>
    </citation>
    <scope>NUCLEOTIDE SEQUENCE [LARGE SCALE GENOMIC DNA]</scope>
    <source>
        <strain evidence="3">RWD-64-598 SS2</strain>
    </source>
</reference>
<keyword evidence="3" id="KW-1185">Reference proteome</keyword>
<name>A0A5M3MIM2_CONPW</name>
<dbReference type="KEGG" id="cput:CONPUDRAFT_167495"/>
<feature type="region of interest" description="Disordered" evidence="1">
    <location>
        <begin position="328"/>
        <end position="372"/>
    </location>
</feature>